<organism evidence="1">
    <name type="scientific">marine sediment metagenome</name>
    <dbReference type="NCBI Taxonomy" id="412755"/>
    <lineage>
        <taxon>unclassified sequences</taxon>
        <taxon>metagenomes</taxon>
        <taxon>ecological metagenomes</taxon>
    </lineage>
</organism>
<feature type="non-terminal residue" evidence="1">
    <location>
        <position position="136"/>
    </location>
</feature>
<sequence>MSTRLQVEGRRTNGRGDVEATISLLKDDVVAHQDVVNLSRAQARSRFAKAVEPLVEDGTDIEGKLLELLERLRGLAPEEHACRYTACFPGLVDIVDVAGEPQFLVLEGGGLTVCKDRQGQLPPPRDQLPFLLARAD</sequence>
<evidence type="ECO:0000313" key="1">
    <source>
        <dbReference type="EMBL" id="GAF92730.1"/>
    </source>
</evidence>
<proteinExistence type="predicted"/>
<dbReference type="AlphaFoldDB" id="X0UW85"/>
<name>X0UW85_9ZZZZ</name>
<protein>
    <submittedName>
        <fullName evidence="1">Uncharacterized protein</fullName>
    </submittedName>
</protein>
<reference evidence="1" key="1">
    <citation type="journal article" date="2014" name="Front. Microbiol.">
        <title>High frequency of phylogenetically diverse reductive dehalogenase-homologous genes in deep subseafloor sedimentary metagenomes.</title>
        <authorList>
            <person name="Kawai M."/>
            <person name="Futagami T."/>
            <person name="Toyoda A."/>
            <person name="Takaki Y."/>
            <person name="Nishi S."/>
            <person name="Hori S."/>
            <person name="Arai W."/>
            <person name="Tsubouchi T."/>
            <person name="Morono Y."/>
            <person name="Uchiyama I."/>
            <person name="Ito T."/>
            <person name="Fujiyama A."/>
            <person name="Inagaki F."/>
            <person name="Takami H."/>
        </authorList>
    </citation>
    <scope>NUCLEOTIDE SEQUENCE</scope>
    <source>
        <strain evidence="1">Expedition CK06-06</strain>
    </source>
</reference>
<gene>
    <name evidence="1" type="ORF">S01H1_29765</name>
</gene>
<accession>X0UW85</accession>
<comment type="caution">
    <text evidence="1">The sequence shown here is derived from an EMBL/GenBank/DDBJ whole genome shotgun (WGS) entry which is preliminary data.</text>
</comment>
<dbReference type="EMBL" id="BARS01018283">
    <property type="protein sequence ID" value="GAF92730.1"/>
    <property type="molecule type" value="Genomic_DNA"/>
</dbReference>